<sequence length="235" mass="27894">MEFMKAIDMFKEEFKIPDEYINVRLHSFFTKSARKCYEKTRQDHGKHSWPWLKEQTVSKWANDSWRFKMKNYFEDAIFNIEKDRPMSGFLKQMDRLTSLHPDMSETMVHKRILRKCGGDLEHAIRSSCINPCFKEDYINAMEDSTTRNKIGRAWYKPPIDNKTSGKPISKTYKPQDRAPLKCHKYRSTSHFANSCPQKTRINEIEIEKVVDTKETNDVTLHESHSEPSEKEEVLY</sequence>
<keyword evidence="3" id="KW-1185">Reference proteome</keyword>
<name>A0A9Q3I0Q5_9BASI</name>
<evidence type="ECO:0000313" key="3">
    <source>
        <dbReference type="Proteomes" id="UP000765509"/>
    </source>
</evidence>
<comment type="caution">
    <text evidence="2">The sequence shown here is derived from an EMBL/GenBank/DDBJ whole genome shotgun (WGS) entry which is preliminary data.</text>
</comment>
<dbReference type="AlphaFoldDB" id="A0A9Q3I0Q5"/>
<feature type="region of interest" description="Disordered" evidence="1">
    <location>
        <begin position="213"/>
        <end position="235"/>
    </location>
</feature>
<evidence type="ECO:0000313" key="2">
    <source>
        <dbReference type="EMBL" id="MBW0523853.1"/>
    </source>
</evidence>
<dbReference type="EMBL" id="AVOT02030620">
    <property type="protein sequence ID" value="MBW0523853.1"/>
    <property type="molecule type" value="Genomic_DNA"/>
</dbReference>
<reference evidence="2" key="1">
    <citation type="submission" date="2021-03" db="EMBL/GenBank/DDBJ databases">
        <title>Draft genome sequence of rust myrtle Austropuccinia psidii MF-1, a brazilian biotype.</title>
        <authorList>
            <person name="Quecine M.C."/>
            <person name="Pachon D.M.R."/>
            <person name="Bonatelli M.L."/>
            <person name="Correr F.H."/>
            <person name="Franceschini L.M."/>
            <person name="Leite T.F."/>
            <person name="Margarido G.R.A."/>
            <person name="Almeida C.A."/>
            <person name="Ferrarezi J.A."/>
            <person name="Labate C.A."/>
        </authorList>
    </citation>
    <scope>NUCLEOTIDE SEQUENCE</scope>
    <source>
        <strain evidence="2">MF-1</strain>
    </source>
</reference>
<dbReference type="CDD" id="cd14279">
    <property type="entry name" value="CUE"/>
    <property type="match status" value="1"/>
</dbReference>
<evidence type="ECO:0000256" key="1">
    <source>
        <dbReference type="SAM" id="MobiDB-lite"/>
    </source>
</evidence>
<protein>
    <submittedName>
        <fullName evidence="2">Uncharacterized protein</fullName>
    </submittedName>
</protein>
<gene>
    <name evidence="2" type="ORF">O181_063568</name>
</gene>
<accession>A0A9Q3I0Q5</accession>
<proteinExistence type="predicted"/>
<dbReference type="Proteomes" id="UP000765509">
    <property type="component" value="Unassembled WGS sequence"/>
</dbReference>
<organism evidence="2 3">
    <name type="scientific">Austropuccinia psidii MF-1</name>
    <dbReference type="NCBI Taxonomy" id="1389203"/>
    <lineage>
        <taxon>Eukaryota</taxon>
        <taxon>Fungi</taxon>
        <taxon>Dikarya</taxon>
        <taxon>Basidiomycota</taxon>
        <taxon>Pucciniomycotina</taxon>
        <taxon>Pucciniomycetes</taxon>
        <taxon>Pucciniales</taxon>
        <taxon>Sphaerophragmiaceae</taxon>
        <taxon>Austropuccinia</taxon>
    </lineage>
</organism>